<dbReference type="InterPro" id="IPR029063">
    <property type="entry name" value="SAM-dependent_MTases_sf"/>
</dbReference>
<dbReference type="SMART" id="SM00827">
    <property type="entry name" value="PKS_AT"/>
    <property type="match status" value="1"/>
</dbReference>
<feature type="domain" description="Ketosynthase family 3 (KS3)" evidence="9">
    <location>
        <begin position="1"/>
        <end position="442"/>
    </location>
</feature>
<keyword evidence="4" id="KW-0808">Transferase</keyword>
<dbReference type="InterPro" id="IPR016035">
    <property type="entry name" value="Acyl_Trfase/lysoPLipase"/>
</dbReference>
<dbReference type="EMBL" id="KV878351">
    <property type="protein sequence ID" value="OJJ43495.1"/>
    <property type="molecule type" value="Genomic_DNA"/>
</dbReference>
<dbReference type="SMART" id="SM00826">
    <property type="entry name" value="PKS_DH"/>
    <property type="match status" value="1"/>
</dbReference>
<dbReference type="InterPro" id="IPR032821">
    <property type="entry name" value="PKS_assoc"/>
</dbReference>
<protein>
    <submittedName>
        <fullName evidence="11">Uncharacterized protein</fullName>
    </submittedName>
</protein>
<dbReference type="InterPro" id="IPR013217">
    <property type="entry name" value="Methyltransf_12"/>
</dbReference>
<dbReference type="CDD" id="cd02440">
    <property type="entry name" value="AdoMet_MTases"/>
    <property type="match status" value="1"/>
</dbReference>
<dbReference type="InterPro" id="IPR049551">
    <property type="entry name" value="PKS_DH_C"/>
</dbReference>
<feature type="domain" description="PKS/mFAS DH" evidence="10">
    <location>
        <begin position="938"/>
        <end position="1233"/>
    </location>
</feature>
<dbReference type="InterPro" id="IPR049552">
    <property type="entry name" value="PKS_DH_N"/>
</dbReference>
<dbReference type="Pfam" id="PF08242">
    <property type="entry name" value="Methyltransf_12"/>
    <property type="match status" value="1"/>
</dbReference>
<dbReference type="SMART" id="SM00825">
    <property type="entry name" value="PKS_KS"/>
    <property type="match status" value="1"/>
</dbReference>
<dbReference type="GO" id="GO:0004312">
    <property type="term" value="F:fatty acid synthase activity"/>
    <property type="evidence" value="ECO:0007669"/>
    <property type="project" value="TreeGrafter"/>
</dbReference>
<evidence type="ECO:0000259" key="8">
    <source>
        <dbReference type="PROSITE" id="PS50075"/>
    </source>
</evidence>
<keyword evidence="2" id="KW-0597">Phosphoprotein</keyword>
<dbReference type="PROSITE" id="PS50075">
    <property type="entry name" value="CARRIER"/>
    <property type="match status" value="1"/>
</dbReference>
<dbReference type="Pfam" id="PF14765">
    <property type="entry name" value="PS-DH"/>
    <property type="match status" value="1"/>
</dbReference>
<dbReference type="Pfam" id="PF00109">
    <property type="entry name" value="ketoacyl-synt"/>
    <property type="match status" value="1"/>
</dbReference>
<dbReference type="Gene3D" id="3.40.47.10">
    <property type="match status" value="1"/>
</dbReference>
<dbReference type="SUPFAM" id="SSF52151">
    <property type="entry name" value="FabD/lysophospholipase-like"/>
    <property type="match status" value="1"/>
</dbReference>
<dbReference type="InterPro" id="IPR014031">
    <property type="entry name" value="Ketoacyl_synth_C"/>
</dbReference>
<keyword evidence="5" id="KW-0511">Multifunctional enzyme</keyword>
<dbReference type="Gene3D" id="3.40.50.720">
    <property type="entry name" value="NAD(P)-binding Rossmann-like Domain"/>
    <property type="match status" value="1"/>
</dbReference>
<dbReference type="PROSITE" id="PS00606">
    <property type="entry name" value="KS3_1"/>
    <property type="match status" value="1"/>
</dbReference>
<keyword evidence="1" id="KW-0596">Phosphopantetheine</keyword>
<dbReference type="InterPro" id="IPR013968">
    <property type="entry name" value="PKS_KR"/>
</dbReference>
<evidence type="ECO:0000259" key="10">
    <source>
        <dbReference type="PROSITE" id="PS52019"/>
    </source>
</evidence>
<dbReference type="InterPro" id="IPR057326">
    <property type="entry name" value="KR_dom"/>
</dbReference>
<dbReference type="PROSITE" id="PS00012">
    <property type="entry name" value="PHOSPHOPANTETHEINE"/>
    <property type="match status" value="1"/>
</dbReference>
<dbReference type="SUPFAM" id="SSF53335">
    <property type="entry name" value="S-adenosyl-L-methionine-dependent methyltransferases"/>
    <property type="match status" value="1"/>
</dbReference>
<dbReference type="SMART" id="SM00823">
    <property type="entry name" value="PKS_PP"/>
    <property type="match status" value="1"/>
</dbReference>
<dbReference type="InterPro" id="IPR018201">
    <property type="entry name" value="Ketoacyl_synth_AS"/>
</dbReference>
<evidence type="ECO:0000256" key="4">
    <source>
        <dbReference type="ARBA" id="ARBA00022679"/>
    </source>
</evidence>
<dbReference type="InterPro" id="IPR009081">
    <property type="entry name" value="PP-bd_ACP"/>
</dbReference>
<dbReference type="PANTHER" id="PTHR43775">
    <property type="entry name" value="FATTY ACID SYNTHASE"/>
    <property type="match status" value="1"/>
</dbReference>
<dbReference type="Gene3D" id="3.40.366.10">
    <property type="entry name" value="Malonyl-Coenzyme A Acyl Carrier Protein, domain 2"/>
    <property type="match status" value="1"/>
</dbReference>
<dbReference type="STRING" id="1073090.A0A1L9S8K9"/>
<dbReference type="GO" id="GO:0008168">
    <property type="term" value="F:methyltransferase activity"/>
    <property type="evidence" value="ECO:0007669"/>
    <property type="project" value="UniProtKB-KW"/>
</dbReference>
<evidence type="ECO:0000259" key="9">
    <source>
        <dbReference type="PROSITE" id="PS52004"/>
    </source>
</evidence>
<feature type="active site" description="Proton donor; for dehydratase activity" evidence="6">
    <location>
        <position position="1148"/>
    </location>
</feature>
<dbReference type="InterPro" id="IPR016039">
    <property type="entry name" value="Thiolase-like"/>
</dbReference>
<dbReference type="SUPFAM" id="SSF47336">
    <property type="entry name" value="ACP-like"/>
    <property type="match status" value="1"/>
</dbReference>
<dbReference type="InterPro" id="IPR020841">
    <property type="entry name" value="PKS_Beta-ketoAc_synthase_dom"/>
</dbReference>
<dbReference type="VEuPathDB" id="FungiDB:ASPZODRAFT_74088"/>
<dbReference type="GO" id="GO:0044550">
    <property type="term" value="P:secondary metabolite biosynthetic process"/>
    <property type="evidence" value="ECO:0007669"/>
    <property type="project" value="TreeGrafter"/>
</dbReference>
<dbReference type="SUPFAM" id="SSF55048">
    <property type="entry name" value="Probable ACP-binding domain of malonyl-CoA ACP transacylase"/>
    <property type="match status" value="1"/>
</dbReference>
<dbReference type="Gene3D" id="3.10.129.110">
    <property type="entry name" value="Polyketide synthase dehydratase"/>
    <property type="match status" value="1"/>
</dbReference>
<evidence type="ECO:0000256" key="7">
    <source>
        <dbReference type="SAM" id="MobiDB-lite"/>
    </source>
</evidence>
<evidence type="ECO:0000256" key="3">
    <source>
        <dbReference type="ARBA" id="ARBA00022603"/>
    </source>
</evidence>
<dbReference type="InterPro" id="IPR042104">
    <property type="entry name" value="PKS_dehydratase_sf"/>
</dbReference>
<dbReference type="InterPro" id="IPR001227">
    <property type="entry name" value="Ac_transferase_dom_sf"/>
</dbReference>
<dbReference type="CDD" id="cd05274">
    <property type="entry name" value="KR_FAS_SDR_x"/>
    <property type="match status" value="1"/>
</dbReference>
<proteinExistence type="predicted"/>
<dbReference type="PROSITE" id="PS52004">
    <property type="entry name" value="KS3_2"/>
    <property type="match status" value="1"/>
</dbReference>
<dbReference type="OrthoDB" id="329835at2759"/>
<dbReference type="Pfam" id="PF00698">
    <property type="entry name" value="Acyl_transf_1"/>
    <property type="match status" value="1"/>
</dbReference>
<dbReference type="InterPro" id="IPR036291">
    <property type="entry name" value="NAD(P)-bd_dom_sf"/>
</dbReference>
<dbReference type="SUPFAM" id="SSF53901">
    <property type="entry name" value="Thiolase-like"/>
    <property type="match status" value="1"/>
</dbReference>
<dbReference type="SMART" id="SM00822">
    <property type="entry name" value="PKS_KR"/>
    <property type="match status" value="1"/>
</dbReference>
<dbReference type="InterPro" id="IPR049900">
    <property type="entry name" value="PKS_mFAS_DH"/>
</dbReference>
<dbReference type="InterPro" id="IPR016036">
    <property type="entry name" value="Malonyl_transacylase_ACP-bd"/>
</dbReference>
<keyword evidence="12" id="KW-1185">Reference proteome</keyword>
<dbReference type="InterPro" id="IPR006162">
    <property type="entry name" value="Ppantetheine_attach_site"/>
</dbReference>
<dbReference type="InterPro" id="IPR036736">
    <property type="entry name" value="ACP-like_sf"/>
</dbReference>
<dbReference type="Pfam" id="PF08659">
    <property type="entry name" value="KR"/>
    <property type="match status" value="1"/>
</dbReference>
<feature type="region of interest" description="Disordered" evidence="7">
    <location>
        <begin position="37"/>
        <end position="58"/>
    </location>
</feature>
<dbReference type="GO" id="GO:0006633">
    <property type="term" value="P:fatty acid biosynthetic process"/>
    <property type="evidence" value="ECO:0007669"/>
    <property type="project" value="InterPro"/>
</dbReference>
<feature type="domain" description="Carrier" evidence="8">
    <location>
        <begin position="2086"/>
        <end position="2161"/>
    </location>
</feature>
<dbReference type="PROSITE" id="PS52019">
    <property type="entry name" value="PKS_MFAS_DH"/>
    <property type="match status" value="1"/>
</dbReference>
<gene>
    <name evidence="11" type="ORF">ASPZODRAFT_74088</name>
</gene>
<evidence type="ECO:0000256" key="2">
    <source>
        <dbReference type="ARBA" id="ARBA00022553"/>
    </source>
</evidence>
<keyword evidence="3" id="KW-0489">Methyltransferase</keyword>
<evidence type="ECO:0000256" key="1">
    <source>
        <dbReference type="ARBA" id="ARBA00022450"/>
    </source>
</evidence>
<dbReference type="Pfam" id="PF16197">
    <property type="entry name" value="KAsynt_C_assoc"/>
    <property type="match status" value="1"/>
</dbReference>
<dbReference type="RefSeq" id="XP_022578005.1">
    <property type="nucleotide sequence ID" value="XM_022729946.1"/>
</dbReference>
<accession>A0A1L9S8K9</accession>
<evidence type="ECO:0000313" key="12">
    <source>
        <dbReference type="Proteomes" id="UP000184188"/>
    </source>
</evidence>
<dbReference type="GO" id="GO:0032259">
    <property type="term" value="P:methylation"/>
    <property type="evidence" value="ECO:0007669"/>
    <property type="project" value="UniProtKB-KW"/>
</dbReference>
<dbReference type="PANTHER" id="PTHR43775:SF48">
    <property type="entry name" value="HIGHLY REDUCING POLYKETIDE SYNTHASE SDGA"/>
    <property type="match status" value="1"/>
</dbReference>
<dbReference type="GeneID" id="34616410"/>
<evidence type="ECO:0000256" key="5">
    <source>
        <dbReference type="ARBA" id="ARBA00023268"/>
    </source>
</evidence>
<dbReference type="Pfam" id="PF21089">
    <property type="entry name" value="PKS_DH_N"/>
    <property type="match status" value="1"/>
</dbReference>
<dbReference type="InterPro" id="IPR014043">
    <property type="entry name" value="Acyl_transferase_dom"/>
</dbReference>
<reference evidence="12" key="1">
    <citation type="journal article" date="2017" name="Genome Biol.">
        <title>Comparative genomics reveals high biological diversity and specific adaptations in the industrially and medically important fungal genus Aspergillus.</title>
        <authorList>
            <person name="de Vries R.P."/>
            <person name="Riley R."/>
            <person name="Wiebenga A."/>
            <person name="Aguilar-Osorio G."/>
            <person name="Amillis S."/>
            <person name="Uchima C.A."/>
            <person name="Anderluh G."/>
            <person name="Asadollahi M."/>
            <person name="Askin M."/>
            <person name="Barry K."/>
            <person name="Battaglia E."/>
            <person name="Bayram O."/>
            <person name="Benocci T."/>
            <person name="Braus-Stromeyer S.A."/>
            <person name="Caldana C."/>
            <person name="Canovas D."/>
            <person name="Cerqueira G.C."/>
            <person name="Chen F."/>
            <person name="Chen W."/>
            <person name="Choi C."/>
            <person name="Clum A."/>
            <person name="Dos Santos R.A."/>
            <person name="Damasio A.R."/>
            <person name="Diallinas G."/>
            <person name="Emri T."/>
            <person name="Fekete E."/>
            <person name="Flipphi M."/>
            <person name="Freyberg S."/>
            <person name="Gallo A."/>
            <person name="Gournas C."/>
            <person name="Habgood R."/>
            <person name="Hainaut M."/>
            <person name="Harispe M.L."/>
            <person name="Henrissat B."/>
            <person name="Hilden K.S."/>
            <person name="Hope R."/>
            <person name="Hossain A."/>
            <person name="Karabika E."/>
            <person name="Karaffa L."/>
            <person name="Karanyi Z."/>
            <person name="Krasevec N."/>
            <person name="Kuo A."/>
            <person name="Kusch H."/>
            <person name="LaButti K."/>
            <person name="Lagendijk E.L."/>
            <person name="Lapidus A."/>
            <person name="Levasseur A."/>
            <person name="Lindquist E."/>
            <person name="Lipzen A."/>
            <person name="Logrieco A.F."/>
            <person name="MacCabe A."/>
            <person name="Maekelae M.R."/>
            <person name="Malavazi I."/>
            <person name="Melin P."/>
            <person name="Meyer V."/>
            <person name="Mielnichuk N."/>
            <person name="Miskei M."/>
            <person name="Molnar A.P."/>
            <person name="Mule G."/>
            <person name="Ngan C.Y."/>
            <person name="Orejas M."/>
            <person name="Orosz E."/>
            <person name="Ouedraogo J.P."/>
            <person name="Overkamp K.M."/>
            <person name="Park H.-S."/>
            <person name="Perrone G."/>
            <person name="Piumi F."/>
            <person name="Punt P.J."/>
            <person name="Ram A.F."/>
            <person name="Ramon A."/>
            <person name="Rauscher S."/>
            <person name="Record E."/>
            <person name="Riano-Pachon D.M."/>
            <person name="Robert V."/>
            <person name="Roehrig J."/>
            <person name="Ruller R."/>
            <person name="Salamov A."/>
            <person name="Salih N.S."/>
            <person name="Samson R.A."/>
            <person name="Sandor E."/>
            <person name="Sanguinetti M."/>
            <person name="Schuetze T."/>
            <person name="Sepcic K."/>
            <person name="Shelest E."/>
            <person name="Sherlock G."/>
            <person name="Sophianopoulou V."/>
            <person name="Squina F.M."/>
            <person name="Sun H."/>
            <person name="Susca A."/>
            <person name="Todd R.B."/>
            <person name="Tsang A."/>
            <person name="Unkles S.E."/>
            <person name="van de Wiele N."/>
            <person name="van Rossen-Uffink D."/>
            <person name="Oliveira J.V."/>
            <person name="Vesth T.C."/>
            <person name="Visser J."/>
            <person name="Yu J.-H."/>
            <person name="Zhou M."/>
            <person name="Andersen M.R."/>
            <person name="Archer D.B."/>
            <person name="Baker S.E."/>
            <person name="Benoit I."/>
            <person name="Brakhage A.A."/>
            <person name="Braus G.H."/>
            <person name="Fischer R."/>
            <person name="Frisvad J.C."/>
            <person name="Goldman G.H."/>
            <person name="Houbraken J."/>
            <person name="Oakley B."/>
            <person name="Pocsi I."/>
            <person name="Scazzocchio C."/>
            <person name="Seiboth B."/>
            <person name="vanKuyk P.A."/>
            <person name="Wortman J."/>
            <person name="Dyer P.S."/>
            <person name="Grigoriev I.V."/>
        </authorList>
    </citation>
    <scope>NUCLEOTIDE SEQUENCE [LARGE SCALE GENOMIC DNA]</scope>
    <source>
        <strain evidence="12">CBS 506.65</strain>
    </source>
</reference>
<dbReference type="InterPro" id="IPR014030">
    <property type="entry name" value="Ketoacyl_synth_N"/>
</dbReference>
<dbReference type="SUPFAM" id="SSF51735">
    <property type="entry name" value="NAD(P)-binding Rossmann-fold domains"/>
    <property type="match status" value="1"/>
</dbReference>
<dbReference type="InterPro" id="IPR020806">
    <property type="entry name" value="PKS_PP-bd"/>
</dbReference>
<feature type="region of interest" description="N-terminal hotdog fold" evidence="6">
    <location>
        <begin position="938"/>
        <end position="1073"/>
    </location>
</feature>
<dbReference type="GO" id="GO:0031177">
    <property type="term" value="F:phosphopantetheine binding"/>
    <property type="evidence" value="ECO:0007669"/>
    <property type="project" value="InterPro"/>
</dbReference>
<dbReference type="CDD" id="cd00833">
    <property type="entry name" value="PKS"/>
    <property type="match status" value="1"/>
</dbReference>
<feature type="compositionally biased region" description="Polar residues" evidence="7">
    <location>
        <begin position="47"/>
        <end position="56"/>
    </location>
</feature>
<sequence>MPPIAIIGTGCRFPGGADSPSRLWELLREPTDDLASKPPLDRWNFHGPNQATNNEGRQTKIRRDSTPEAYFLQEDLRAFDAPFFNISPLEAASMDPQQRLLMEVVYEALEGAGLPLERLQGSSTGVYCGHMNHDYFDLLNAEPDGLPPFALTGTHPSILANRLSYFFDWSGPSLVLDAACSSSLTALHLAASALNQGDCSMAVVTGSALILSPDTSTWATQARLLSPTGRCHMWDEAADGYARGEGVAAVVLKPLADALADGDPIECIIRATSANCDGRTASLSMPSADAHCRLIQATYARAGLDPRHPADRCQYFEAHGTGTIVGDQTEAAGIAAAFFPDREPSPTDELVYVGSVKTVIGHSEATAGLAGLIKASLALQHAVIPPNLHFHKLHAHVAPYASHLSVPTTALPWPDLPVGVPRRASVSSFGFGGSNAHVILESHVVSSLPPGAGLTTPQPVMLPFVFSAASERSLAILLRRYIDWVEEHKGTIDISGLAASLISKRSTLTHRVFLTADSIPALLARLRDHCTQPTPITRRLPSLSVEKRILGVFTGQGAQWPQMGLKMVSQCPQAAAWLQDLQQHLDSLPPEYRPGFTLLDELAAPASSSRLDSAAVSLPLRTALQIIQVNLLRALGVQFAAVVGHSSGEIAAAYAAGWLNAGTAIQIAWLRGMAIERAVCAAQPGSMLAVDISWDQAEAVCSEESYHNRVVIAAYNSPSNVTLSGDSEVISELEWLFESLEYSPKRLAVTKAYHSHHMRPCSETYLKAMTDCQIQASNRLSSGSKWYSSVHEEMVMGQPDAQYWTDNLLQPVRFSQALAKAIGDNDGFNAIIEIGPHPALRGPSLQTLATQPNEMPYISLSQRSTDDIEALTLGIGSLWAYLGATAINVDSFIRQVLPSSQPLHSNPPLPTYPFDHSQTYWTLPRLSIARTCLSRPKHPYLGAPTPETGEGEWRWRHVLQGADTLDWIQGHQIQSQTILPASAWLVMVFEAARLIAEEDNLRPQSIEVRDLAIERALVIPPEDIVETLFTVTEITGEENDKTHLAATFTCQAVLNGRFRRCASGRFKIARGKRDDGEDTAIHQREPAALKSISPDHFYTELHKLGYHYSGLFRSLTDIRRRRDLAVGTVTALDHLYEDDLCIHPATLDVSLHTLLGAIGYPGDGQISGLYLPTYIERASINLTWRCRGQLTVQATLSPDSLLSGGVTIFDSQGRNCIQVEGLQLSQLTEASYKEWPMFAEEVWGPLLPSLPSTTSSSSIVDHLALLYLREVALKLTDEDRQRVERHRVRCMEWMDHIMVTVCSGKHPIFSPDSLESDMTSVLPLARQQVRPEVVQTLEMVKSNLADWLRGDKDVLLDHNPSRDELILRLDPESIHALATVIKQLVFRYPRMRILQVGAGDGVITRQILDQIRENYHSYTFTDISAVLVQKAQEEPVDRFVYKTLNCEQDITEQGFKEHEYDLVIISDIFYRLIESTLANLARLLKPGGRLAVLTIADPDSIAWHLILSGMEQSSLERVHFNGSQTWVDLLEKTGFNNGMETTLNPNPNPNSANLPGMSVFTAQAVDEKLQRMQNPLAAIHDQQQYPDLILVGGSTASTAELLADIRTLLAPFFSRITAVTTVEACNLPPDISLAVVLVTCDMDSPCLHSPTADRLRGLKDIIRVSGRMLWLAMSNDLQADPLLRMSKGFLRSLAFENPHIVFQHLTMEDALTAASPEFVVSALLRLLYVNVEADYHPFSCIESVEPELLLKNGVLRIPRIQSNRSMNSRWLASRGSVQMNSSDTNTISASHLIHLSPHRTYLLAGMTGDLGCSLCQWMITRGARSLVLASRSPKVDAEWLAEMGSLGASVVAMSMDLSDRPSVLQVHARIKSELPPLGGIVQGAMVLRDTAFGDATLEDIQAVLAPKVQGSQILNELHQNTDLDFFLLIGSISGPAGNFHQTAYSAATEFMAGLIHQRRRRGQVGSIIHPSQLCGVGYLAGLDAQHRNTLTDRMGSFVLSERDFLELVAEGILAGKPGSGRSPEIMGGHRMVDLAEFPDAMLYRNPKYWPFFRQSGVVENQQEQHQAVQPIKAQIAAAANLPAATEIIANNFLDRLRRKLRLPPDAVLSWETLLTEVGVDSILAVDLRSWFLTELGVDIAVLQLLGGSIEALVKSAVQKLGLTDALADP</sequence>
<feature type="region of interest" description="C-terminal hotdog fold" evidence="6">
    <location>
        <begin position="1089"/>
        <end position="1233"/>
    </location>
</feature>
<dbReference type="InterPro" id="IPR050091">
    <property type="entry name" value="PKS_NRPS_Biosynth_Enz"/>
</dbReference>
<dbReference type="InterPro" id="IPR020807">
    <property type="entry name" value="PKS_DH"/>
</dbReference>
<feature type="active site" description="Proton acceptor; for dehydratase activity" evidence="6">
    <location>
        <position position="971"/>
    </location>
</feature>
<dbReference type="Pfam" id="PF00550">
    <property type="entry name" value="PP-binding"/>
    <property type="match status" value="1"/>
</dbReference>
<dbReference type="GO" id="GO:0004315">
    <property type="term" value="F:3-oxoacyl-[acyl-carrier-protein] synthase activity"/>
    <property type="evidence" value="ECO:0007669"/>
    <property type="project" value="InterPro"/>
</dbReference>
<name>A0A1L9S8K9_9EURO</name>
<evidence type="ECO:0000256" key="6">
    <source>
        <dbReference type="PROSITE-ProRule" id="PRU01363"/>
    </source>
</evidence>
<dbReference type="Gene3D" id="3.40.50.150">
    <property type="entry name" value="Vaccinia Virus protein VP39"/>
    <property type="match status" value="1"/>
</dbReference>
<dbReference type="Pfam" id="PF02801">
    <property type="entry name" value="Ketoacyl-synt_C"/>
    <property type="match status" value="1"/>
</dbReference>
<organism evidence="11 12">
    <name type="scientific">Penicilliopsis zonata CBS 506.65</name>
    <dbReference type="NCBI Taxonomy" id="1073090"/>
    <lineage>
        <taxon>Eukaryota</taxon>
        <taxon>Fungi</taxon>
        <taxon>Dikarya</taxon>
        <taxon>Ascomycota</taxon>
        <taxon>Pezizomycotina</taxon>
        <taxon>Eurotiomycetes</taxon>
        <taxon>Eurotiomycetidae</taxon>
        <taxon>Eurotiales</taxon>
        <taxon>Aspergillaceae</taxon>
        <taxon>Penicilliopsis</taxon>
    </lineage>
</organism>
<evidence type="ECO:0000313" key="11">
    <source>
        <dbReference type="EMBL" id="OJJ43495.1"/>
    </source>
</evidence>
<dbReference type="Proteomes" id="UP000184188">
    <property type="component" value="Unassembled WGS sequence"/>
</dbReference>